<dbReference type="Pfam" id="PF00480">
    <property type="entry name" value="ROK"/>
    <property type="match status" value="1"/>
</dbReference>
<evidence type="ECO:0000313" key="9">
    <source>
        <dbReference type="EMBL" id="GAA3736395.1"/>
    </source>
</evidence>
<keyword evidence="7" id="KW-0067">ATP-binding</keyword>
<evidence type="ECO:0000256" key="7">
    <source>
        <dbReference type="ARBA" id="ARBA00022840"/>
    </source>
</evidence>
<comment type="caution">
    <text evidence="9">The sequence shown here is derived from an EMBL/GenBank/DDBJ whole genome shotgun (WGS) entry which is preliminary data.</text>
</comment>
<name>A0ABP7FCG3_9ACTN</name>
<keyword evidence="5" id="KW-0547">Nucleotide-binding</keyword>
<sequence>MRLTIGADIGGTKVATGIVDEHGRILAKIKRPTPAANSDAIADVVGDTIEELLERYPDTPVDGIGVGTAGFVDEERSTVVFAPNLAWRDEPLKRRLQQRVDLPVVIENDANAAAWGEARFGAGQGTNYVICITLGTGIGGGIVTDGSLYRGRFGLAAEVGHYRVVPDGRRCGCGNRGCWEQYASGRALIAEAQDLATTAPTRARRLLELAQGDPSRIQGAEITQAAKEGDAAALECFRAVGHWVGLGLADLAAILDPERFVIGGGVSDAGDILLDPVRESFIKNVTGRAVRRFSDIRTAVLGAAAGIVGAADLARR</sequence>
<dbReference type="CDD" id="cd24061">
    <property type="entry name" value="ASKHA_NBD_ROK_SgGLK-like"/>
    <property type="match status" value="1"/>
</dbReference>
<gene>
    <name evidence="9" type="ORF">GCM10022402_15700</name>
</gene>
<evidence type="ECO:0000256" key="2">
    <source>
        <dbReference type="ARBA" id="ARBA00012323"/>
    </source>
</evidence>
<dbReference type="RefSeq" id="WP_344968935.1">
    <property type="nucleotide sequence ID" value="NZ_BAABDD010000005.1"/>
</dbReference>
<dbReference type="Proteomes" id="UP001500908">
    <property type="component" value="Unassembled WGS sequence"/>
</dbReference>
<dbReference type="NCBIfam" id="TIGR00744">
    <property type="entry name" value="ROK_glcA_fam"/>
    <property type="match status" value="1"/>
</dbReference>
<comment type="similarity">
    <text evidence="1">Belongs to the ROK (NagC/XylR) family.</text>
</comment>
<protein>
    <recommendedName>
        <fullName evidence="3">Glucokinase</fullName>
        <ecNumber evidence="2">2.7.1.2</ecNumber>
    </recommendedName>
    <alternativeName>
        <fullName evidence="8">Glucose kinase</fullName>
    </alternativeName>
</protein>
<organism evidence="9 10">
    <name type="scientific">Salinactinospora qingdaonensis</name>
    <dbReference type="NCBI Taxonomy" id="702744"/>
    <lineage>
        <taxon>Bacteria</taxon>
        <taxon>Bacillati</taxon>
        <taxon>Actinomycetota</taxon>
        <taxon>Actinomycetes</taxon>
        <taxon>Streptosporangiales</taxon>
        <taxon>Nocardiopsidaceae</taxon>
        <taxon>Salinactinospora</taxon>
    </lineage>
</organism>
<evidence type="ECO:0000256" key="1">
    <source>
        <dbReference type="ARBA" id="ARBA00006479"/>
    </source>
</evidence>
<evidence type="ECO:0000313" key="10">
    <source>
        <dbReference type="Proteomes" id="UP001500908"/>
    </source>
</evidence>
<evidence type="ECO:0000256" key="4">
    <source>
        <dbReference type="ARBA" id="ARBA00022679"/>
    </source>
</evidence>
<evidence type="ECO:0000256" key="6">
    <source>
        <dbReference type="ARBA" id="ARBA00022777"/>
    </source>
</evidence>
<dbReference type="PROSITE" id="PS01125">
    <property type="entry name" value="ROK"/>
    <property type="match status" value="1"/>
</dbReference>
<evidence type="ECO:0000256" key="8">
    <source>
        <dbReference type="ARBA" id="ARBA00032386"/>
    </source>
</evidence>
<evidence type="ECO:0000256" key="3">
    <source>
        <dbReference type="ARBA" id="ARBA00014701"/>
    </source>
</evidence>
<dbReference type="PANTHER" id="PTHR18964">
    <property type="entry name" value="ROK (REPRESSOR, ORF, KINASE) FAMILY"/>
    <property type="match status" value="1"/>
</dbReference>
<dbReference type="PANTHER" id="PTHR18964:SF173">
    <property type="entry name" value="GLUCOKINASE"/>
    <property type="match status" value="1"/>
</dbReference>
<dbReference type="InterPro" id="IPR004654">
    <property type="entry name" value="ROK_glcA"/>
</dbReference>
<dbReference type="EMBL" id="BAABDD010000005">
    <property type="protein sequence ID" value="GAA3736395.1"/>
    <property type="molecule type" value="Genomic_DNA"/>
</dbReference>
<keyword evidence="4" id="KW-0808">Transferase</keyword>
<keyword evidence="10" id="KW-1185">Reference proteome</keyword>
<evidence type="ECO:0000256" key="5">
    <source>
        <dbReference type="ARBA" id="ARBA00022741"/>
    </source>
</evidence>
<proteinExistence type="inferred from homology"/>
<dbReference type="InterPro" id="IPR049874">
    <property type="entry name" value="ROK_cs"/>
</dbReference>
<dbReference type="Gene3D" id="3.30.420.40">
    <property type="match status" value="2"/>
</dbReference>
<keyword evidence="6" id="KW-0418">Kinase</keyword>
<dbReference type="EC" id="2.7.1.2" evidence="2"/>
<dbReference type="SUPFAM" id="SSF53067">
    <property type="entry name" value="Actin-like ATPase domain"/>
    <property type="match status" value="1"/>
</dbReference>
<dbReference type="InterPro" id="IPR043129">
    <property type="entry name" value="ATPase_NBD"/>
</dbReference>
<reference evidence="10" key="1">
    <citation type="journal article" date="2019" name="Int. J. Syst. Evol. Microbiol.">
        <title>The Global Catalogue of Microorganisms (GCM) 10K type strain sequencing project: providing services to taxonomists for standard genome sequencing and annotation.</title>
        <authorList>
            <consortium name="The Broad Institute Genomics Platform"/>
            <consortium name="The Broad Institute Genome Sequencing Center for Infectious Disease"/>
            <person name="Wu L."/>
            <person name="Ma J."/>
        </authorList>
    </citation>
    <scope>NUCLEOTIDE SEQUENCE [LARGE SCALE GENOMIC DNA]</scope>
    <source>
        <strain evidence="10">JCM 17137</strain>
    </source>
</reference>
<dbReference type="InterPro" id="IPR000600">
    <property type="entry name" value="ROK"/>
</dbReference>
<accession>A0ABP7FCG3</accession>